<feature type="domain" description="EAL" evidence="5">
    <location>
        <begin position="795"/>
        <end position="1048"/>
    </location>
</feature>
<proteinExistence type="predicted"/>
<dbReference type="CDD" id="cd01948">
    <property type="entry name" value="EAL"/>
    <property type="match status" value="1"/>
</dbReference>
<evidence type="ECO:0000256" key="1">
    <source>
        <dbReference type="ARBA" id="ARBA00051114"/>
    </source>
</evidence>
<dbReference type="PANTHER" id="PTHR44757">
    <property type="entry name" value="DIGUANYLATE CYCLASE DGCP"/>
    <property type="match status" value="1"/>
</dbReference>
<evidence type="ECO:0000259" key="6">
    <source>
        <dbReference type="PROSITE" id="PS50887"/>
    </source>
</evidence>
<dbReference type="Gene3D" id="3.30.450.20">
    <property type="entry name" value="PAS domain"/>
    <property type="match status" value="3"/>
</dbReference>
<evidence type="ECO:0000313" key="8">
    <source>
        <dbReference type="Proteomes" id="UP000389128"/>
    </source>
</evidence>
<dbReference type="AlphaFoldDB" id="A0A6C2CQH2"/>
<evidence type="ECO:0000259" key="3">
    <source>
        <dbReference type="PROSITE" id="PS50112"/>
    </source>
</evidence>
<dbReference type="Pfam" id="PF00990">
    <property type="entry name" value="GGDEF"/>
    <property type="match status" value="1"/>
</dbReference>
<dbReference type="InterPro" id="IPR001633">
    <property type="entry name" value="EAL_dom"/>
</dbReference>
<keyword evidence="8" id="KW-1185">Reference proteome</keyword>
<feature type="domain" description="GGDEF" evidence="6">
    <location>
        <begin position="653"/>
        <end position="786"/>
    </location>
</feature>
<dbReference type="Pfam" id="PF12860">
    <property type="entry name" value="PAS_7"/>
    <property type="match status" value="2"/>
</dbReference>
<dbReference type="FunFam" id="3.30.70.270:FF:000001">
    <property type="entry name" value="Diguanylate cyclase domain protein"/>
    <property type="match status" value="1"/>
</dbReference>
<feature type="domain" description="PAC" evidence="4">
    <location>
        <begin position="448"/>
        <end position="499"/>
    </location>
</feature>
<evidence type="ECO:0000259" key="5">
    <source>
        <dbReference type="PROSITE" id="PS50883"/>
    </source>
</evidence>
<dbReference type="InterPro" id="IPR043128">
    <property type="entry name" value="Rev_trsase/Diguanyl_cyclase"/>
</dbReference>
<dbReference type="SMART" id="SM00267">
    <property type="entry name" value="GGDEF"/>
    <property type="match status" value="1"/>
</dbReference>
<dbReference type="Pfam" id="PF13426">
    <property type="entry name" value="PAS_9"/>
    <property type="match status" value="1"/>
</dbReference>
<dbReference type="SUPFAM" id="SSF55073">
    <property type="entry name" value="Nucleotide cyclase"/>
    <property type="match status" value="1"/>
</dbReference>
<dbReference type="CDD" id="cd00130">
    <property type="entry name" value="PAS"/>
    <property type="match status" value="2"/>
</dbReference>
<dbReference type="NCBIfam" id="TIGR00254">
    <property type="entry name" value="GGDEF"/>
    <property type="match status" value="1"/>
</dbReference>
<dbReference type="FunFam" id="3.20.20.450:FF:000001">
    <property type="entry name" value="Cyclic di-GMP phosphodiesterase yahA"/>
    <property type="match status" value="1"/>
</dbReference>
<dbReference type="NCBIfam" id="TIGR00229">
    <property type="entry name" value="sensory_box"/>
    <property type="match status" value="2"/>
</dbReference>
<dbReference type="CDD" id="cd01949">
    <property type="entry name" value="GGDEF"/>
    <property type="match status" value="1"/>
</dbReference>
<dbReference type="EMBL" id="SDKK01000011">
    <property type="protein sequence ID" value="TYC56258.1"/>
    <property type="molecule type" value="Genomic_DNA"/>
</dbReference>
<evidence type="ECO:0000259" key="4">
    <source>
        <dbReference type="PROSITE" id="PS50113"/>
    </source>
</evidence>
<sequence>MPGTRHHRAGRTTPGAQPRDRLQHFRRAVPGHAHQPDLYRYRLRTESAVMNGPADIRCRLDDADGLVQEILRRDKIIDALAYQVERNLNDQGRDYGLLQTTFVLEEQIRQRTEELTTTLEALGEVSARATAARLQLETAVENISDGFALFDPQDRVLLCNEAFRRLWGMTGQRSSRPFGDFLAETASQDSAAGNTLVPQLQACRSSDGRCEVQLPSGQALQIREHRMADGCLVGIYSDVTDLKAEEARLRQQELARKSRLLQSTLDTIDQGIAVFDADEKLVAWNLRYFELLALPVGLARPDSRLDDLRSASAAVTRLCPTSLGALARISRFEQSIAAGPVLELARFPMPDGGFVMTASDITSLKEGEERIRRLLGQQRAIFDNAHVGIILADDRKMLDVNTRMAEIFGYDSPAEMIGQLTEILYPSRADYLDVGGRIYGELATSGYSEGNTRMVRKDGSPLWIRLSGRPLDARAPLEGSIWVFTDVTGQREQQAQLELAQLVFNHSNEALMVTDADNRIVSINTAFTSITGYEAGEVLGQTPGILKSGQHDSHFYRSIWKTLERDDRWEGEIIDRHKSGKLYPKWLTIRMVRNPDRSVAHYVAAFSDISVRKAAEEKIQYMAHHDALTGLPNRVLLRDRFEQMHRRVSREHRTLAMYFLDLDHFKRINDTLGHAVGDELLIAVTRRLTTCLRRSDTISRLGGDEFMILVEGDESIRSFAALAEKLCRALEAPFELGGQALTSTGTLGIAVAPTDGTDFDTLMKKADMAMYHAKDKGRGTFSFFDEGMNRDSAERLALATSLRHALSAGELRLVYQPQFALDDQRMTGAEALMRWHSPRFGDVSPAQFIPLAEETGLILPMGEWALHESCRQARTWSDAGHPLKVAVNVSAVQVYRDDFAATLAAALRDTGAKPASIELELTESTLMKDAARFIEVIAYVRALGISVAIDDFGTGYSSLAYLKRFQVSKLKVDRSFVKDIPDDEEDRAIAEAIVRMGQSLKLKVIAEGVETPAQMDFLAGIGCHEVQGFLFSRPLEADAMTRRLVQARSGVAPAELSLPH</sequence>
<comment type="catalytic activity">
    <reaction evidence="1">
        <text>3',3'-c-di-GMP + H2O = 5'-phosphoguanylyl(3'-&gt;5')guanosine + H(+)</text>
        <dbReference type="Rhea" id="RHEA:24902"/>
        <dbReference type="ChEBI" id="CHEBI:15377"/>
        <dbReference type="ChEBI" id="CHEBI:15378"/>
        <dbReference type="ChEBI" id="CHEBI:58754"/>
        <dbReference type="ChEBI" id="CHEBI:58805"/>
        <dbReference type="EC" id="3.1.4.52"/>
    </reaction>
    <physiologicalReaction direction="left-to-right" evidence="1">
        <dbReference type="Rhea" id="RHEA:24903"/>
    </physiologicalReaction>
</comment>
<dbReference type="PROSITE" id="PS50113">
    <property type="entry name" value="PAC"/>
    <property type="match status" value="2"/>
</dbReference>
<dbReference type="GO" id="GO:0071111">
    <property type="term" value="F:cyclic-guanylate-specific phosphodiesterase activity"/>
    <property type="evidence" value="ECO:0007669"/>
    <property type="project" value="UniProtKB-EC"/>
</dbReference>
<dbReference type="PANTHER" id="PTHR44757:SF2">
    <property type="entry name" value="BIOFILM ARCHITECTURE MAINTENANCE PROTEIN MBAA"/>
    <property type="match status" value="1"/>
</dbReference>
<dbReference type="OrthoDB" id="9813903at2"/>
<dbReference type="PROSITE" id="PS50112">
    <property type="entry name" value="PAS"/>
    <property type="match status" value="1"/>
</dbReference>
<dbReference type="Proteomes" id="UP000389128">
    <property type="component" value="Unassembled WGS sequence"/>
</dbReference>
<gene>
    <name evidence="7" type="ORF">ETQ85_13250</name>
</gene>
<protein>
    <submittedName>
        <fullName evidence="7">EAL domain-containing protein</fullName>
    </submittedName>
</protein>
<dbReference type="SUPFAM" id="SSF55785">
    <property type="entry name" value="PYP-like sensor domain (PAS domain)"/>
    <property type="match status" value="4"/>
</dbReference>
<dbReference type="InterPro" id="IPR000700">
    <property type="entry name" value="PAS-assoc_C"/>
</dbReference>
<name>A0A6C2CQH2_9RHOO</name>
<evidence type="ECO:0000313" key="7">
    <source>
        <dbReference type="EMBL" id="TYC56258.1"/>
    </source>
</evidence>
<dbReference type="InterPro" id="IPR035965">
    <property type="entry name" value="PAS-like_dom_sf"/>
</dbReference>
<dbReference type="PROSITE" id="PS50887">
    <property type="entry name" value="GGDEF"/>
    <property type="match status" value="1"/>
</dbReference>
<evidence type="ECO:0000256" key="2">
    <source>
        <dbReference type="SAM" id="MobiDB-lite"/>
    </source>
</evidence>
<comment type="caution">
    <text evidence="7">The sequence shown here is derived from an EMBL/GenBank/DDBJ whole genome shotgun (WGS) entry which is preliminary data.</text>
</comment>
<organism evidence="7 8">
    <name type="scientific">Zoogloea oleivorans</name>
    <dbReference type="NCBI Taxonomy" id="1552750"/>
    <lineage>
        <taxon>Bacteria</taxon>
        <taxon>Pseudomonadati</taxon>
        <taxon>Pseudomonadota</taxon>
        <taxon>Betaproteobacteria</taxon>
        <taxon>Rhodocyclales</taxon>
        <taxon>Zoogloeaceae</taxon>
        <taxon>Zoogloea</taxon>
    </lineage>
</organism>
<dbReference type="SMART" id="SM00091">
    <property type="entry name" value="PAS"/>
    <property type="match status" value="4"/>
</dbReference>
<feature type="compositionally biased region" description="Basic residues" evidence="2">
    <location>
        <begin position="1"/>
        <end position="10"/>
    </location>
</feature>
<dbReference type="InterPro" id="IPR035919">
    <property type="entry name" value="EAL_sf"/>
</dbReference>
<dbReference type="Pfam" id="PF13188">
    <property type="entry name" value="PAS_8"/>
    <property type="match status" value="1"/>
</dbReference>
<dbReference type="PROSITE" id="PS50883">
    <property type="entry name" value="EAL"/>
    <property type="match status" value="1"/>
</dbReference>
<dbReference type="Gene3D" id="3.30.70.270">
    <property type="match status" value="1"/>
</dbReference>
<dbReference type="SMART" id="SM00086">
    <property type="entry name" value="PAC"/>
    <property type="match status" value="2"/>
</dbReference>
<dbReference type="SMART" id="SM00052">
    <property type="entry name" value="EAL"/>
    <property type="match status" value="1"/>
</dbReference>
<dbReference type="InterPro" id="IPR001610">
    <property type="entry name" value="PAC"/>
</dbReference>
<feature type="domain" description="PAS" evidence="3">
    <location>
        <begin position="496"/>
        <end position="542"/>
    </location>
</feature>
<dbReference type="GO" id="GO:0071732">
    <property type="term" value="P:cellular response to nitric oxide"/>
    <property type="evidence" value="ECO:0007669"/>
    <property type="project" value="UniProtKB-ARBA"/>
</dbReference>
<dbReference type="Pfam" id="PF00563">
    <property type="entry name" value="EAL"/>
    <property type="match status" value="1"/>
</dbReference>
<dbReference type="InterPro" id="IPR029787">
    <property type="entry name" value="Nucleotide_cyclase"/>
</dbReference>
<dbReference type="SUPFAM" id="SSF141868">
    <property type="entry name" value="EAL domain-like"/>
    <property type="match status" value="1"/>
</dbReference>
<dbReference type="InterPro" id="IPR000160">
    <property type="entry name" value="GGDEF_dom"/>
</dbReference>
<dbReference type="Gene3D" id="3.20.20.450">
    <property type="entry name" value="EAL domain"/>
    <property type="match status" value="1"/>
</dbReference>
<accession>A0A6C2CQH2</accession>
<reference evidence="7 8" key="1">
    <citation type="submission" date="2019-01" db="EMBL/GenBank/DDBJ databases">
        <title>Zoogloea oleivorans genome sequencing and assembly.</title>
        <authorList>
            <person name="Tancsics A."/>
            <person name="Farkas M."/>
            <person name="Kriszt B."/>
            <person name="Maroti G."/>
            <person name="Horvath B."/>
        </authorList>
    </citation>
    <scope>NUCLEOTIDE SEQUENCE [LARGE SCALE GENOMIC DNA]</scope>
    <source>
        <strain evidence="7 8">Buc</strain>
    </source>
</reference>
<feature type="region of interest" description="Disordered" evidence="2">
    <location>
        <begin position="1"/>
        <end position="21"/>
    </location>
</feature>
<dbReference type="InterPro" id="IPR000014">
    <property type="entry name" value="PAS"/>
</dbReference>
<dbReference type="InterPro" id="IPR052155">
    <property type="entry name" value="Biofilm_reg_signaling"/>
</dbReference>
<feature type="domain" description="PAC" evidence="4">
    <location>
        <begin position="567"/>
        <end position="621"/>
    </location>
</feature>